<reference evidence="2 4" key="1">
    <citation type="submission" date="2020-11" db="EMBL/GenBank/DDBJ databases">
        <title>Insectihabitans protaetiae gen. nov. sp. nov. and Insectihabitans allomyrinae sp. nov., isolated from larvae of Protaetia brevitarsis seulensis and Allomyrina dichotoma, respectively.</title>
        <authorList>
            <person name="Lee S.D."/>
            <person name="Byeon Y.-S."/>
            <person name="Kim S.-M."/>
            <person name="Yang H.L."/>
            <person name="Kim I.S."/>
        </authorList>
    </citation>
    <scope>NUCLEOTIDE SEQUENCE</scope>
    <source>
        <strain evidence="2">CWB-B4</strain>
        <strain evidence="1 4">CWB-B43</strain>
    </source>
</reference>
<protein>
    <submittedName>
        <fullName evidence="2">Uncharacterized protein</fullName>
    </submittedName>
</protein>
<dbReference type="Proteomes" id="UP000807542">
    <property type="component" value="Unassembled WGS sequence"/>
</dbReference>
<keyword evidence="4" id="KW-1185">Reference proteome</keyword>
<dbReference type="CDD" id="cd20696">
    <property type="entry name" value="CdiI_Ecoli3006-like"/>
    <property type="match status" value="1"/>
</dbReference>
<name>A0A9D7FTV9_9GAMM</name>
<dbReference type="EMBL" id="JADRCQ010000002">
    <property type="protein sequence ID" value="MBK5073446.1"/>
    <property type="molecule type" value="Genomic_DNA"/>
</dbReference>
<evidence type="ECO:0000313" key="4">
    <source>
        <dbReference type="Proteomes" id="UP001296969"/>
    </source>
</evidence>
<comment type="caution">
    <text evidence="2">The sequence shown here is derived from an EMBL/GenBank/DDBJ whole genome shotgun (WGS) entry which is preliminary data.</text>
</comment>
<proteinExistence type="predicted"/>
<accession>A0A9D7FTV9</accession>
<dbReference type="RefSeq" id="WP_228398303.1">
    <property type="nucleotide sequence ID" value="NZ_JADRCP010000002.1"/>
</dbReference>
<dbReference type="Proteomes" id="UP001296969">
    <property type="component" value="Unassembled WGS sequence"/>
</dbReference>
<sequence length="164" mass="19297">MADISKDTEKFTLGLDNFINNGYVILESFEDSAGEALDYLHKLYSLDEKLGETYYKKIFESECVYDDFLKSICFDHLLLSENEWDYAFNYLNENSERLTVPVLKVALFYFYCAKKDKEPHPVPDDLFKKLIKRYQIVKNDESAKFYNLNEDYGCFVNAYLLDGL</sequence>
<dbReference type="AlphaFoldDB" id="A0A9D7FTV9"/>
<evidence type="ECO:0000313" key="3">
    <source>
        <dbReference type="Proteomes" id="UP000807542"/>
    </source>
</evidence>
<gene>
    <name evidence="2" type="ORF">I2492_10870</name>
    <name evidence="1" type="ORF">I2493_10515</name>
</gene>
<dbReference type="EMBL" id="JADRCP010000002">
    <property type="protein sequence ID" value="MBK5176823.1"/>
    <property type="molecule type" value="Genomic_DNA"/>
</dbReference>
<organism evidence="2 3">
    <name type="scientific">Limnobaculum xujianqingii</name>
    <dbReference type="NCBI Taxonomy" id="2738837"/>
    <lineage>
        <taxon>Bacteria</taxon>
        <taxon>Pseudomonadati</taxon>
        <taxon>Pseudomonadota</taxon>
        <taxon>Gammaproteobacteria</taxon>
        <taxon>Enterobacterales</taxon>
        <taxon>Budviciaceae</taxon>
        <taxon>Limnobaculum</taxon>
    </lineage>
</organism>
<evidence type="ECO:0000313" key="2">
    <source>
        <dbReference type="EMBL" id="MBK5176823.1"/>
    </source>
</evidence>
<evidence type="ECO:0000313" key="1">
    <source>
        <dbReference type="EMBL" id="MBK5073446.1"/>
    </source>
</evidence>